<dbReference type="AlphaFoldDB" id="A0A1F6CFP4"/>
<evidence type="ECO:0000313" key="2">
    <source>
        <dbReference type="Proteomes" id="UP000178606"/>
    </source>
</evidence>
<gene>
    <name evidence="1" type="ORF">A3F84_22480</name>
</gene>
<accession>A0A1F6CFP4</accession>
<dbReference type="EMBL" id="MFKF01000259">
    <property type="protein sequence ID" value="OGG48046.1"/>
    <property type="molecule type" value="Genomic_DNA"/>
</dbReference>
<proteinExistence type="predicted"/>
<organism evidence="1 2">
    <name type="scientific">Handelsmanbacteria sp. (strain RIFCSPLOWO2_12_FULL_64_10)</name>
    <dbReference type="NCBI Taxonomy" id="1817868"/>
    <lineage>
        <taxon>Bacteria</taxon>
        <taxon>Candidatus Handelsmaniibacteriota</taxon>
    </lineage>
</organism>
<name>A0A1F6CFP4_HANXR</name>
<reference evidence="1 2" key="1">
    <citation type="journal article" date="2016" name="Nat. Commun.">
        <title>Thousands of microbial genomes shed light on interconnected biogeochemical processes in an aquifer system.</title>
        <authorList>
            <person name="Anantharaman K."/>
            <person name="Brown C.T."/>
            <person name="Hug L.A."/>
            <person name="Sharon I."/>
            <person name="Castelle C.J."/>
            <person name="Probst A.J."/>
            <person name="Thomas B.C."/>
            <person name="Singh A."/>
            <person name="Wilkins M.J."/>
            <person name="Karaoz U."/>
            <person name="Brodie E.L."/>
            <person name="Williams K.H."/>
            <person name="Hubbard S.S."/>
            <person name="Banfield J.F."/>
        </authorList>
    </citation>
    <scope>NUCLEOTIDE SEQUENCE [LARGE SCALE GENOMIC DNA]</scope>
    <source>
        <strain evidence="2">RIFCSPLOWO2_12_FULL_64_10</strain>
    </source>
</reference>
<dbReference type="Proteomes" id="UP000178606">
    <property type="component" value="Unassembled WGS sequence"/>
</dbReference>
<sequence>MQVFAQSPPVAFQIGVEVEDAQAEVFESLHEIVPGAVDVEVRGVSDHLPFLAFDQDGDRFLQPEPVAVQAANLQGIGYTA</sequence>
<evidence type="ECO:0000313" key="1">
    <source>
        <dbReference type="EMBL" id="OGG48046.1"/>
    </source>
</evidence>
<protein>
    <submittedName>
        <fullName evidence="1">Uncharacterized protein</fullName>
    </submittedName>
</protein>
<comment type="caution">
    <text evidence="1">The sequence shown here is derived from an EMBL/GenBank/DDBJ whole genome shotgun (WGS) entry which is preliminary data.</text>
</comment>